<feature type="domain" description="HTH araC/xylS-type" evidence="4">
    <location>
        <begin position="227"/>
        <end position="327"/>
    </location>
</feature>
<evidence type="ECO:0000313" key="6">
    <source>
        <dbReference type="Proteomes" id="UP000289708"/>
    </source>
</evidence>
<dbReference type="PANTHER" id="PTHR46796">
    <property type="entry name" value="HTH-TYPE TRANSCRIPTIONAL ACTIVATOR RHAS-RELATED"/>
    <property type="match status" value="1"/>
</dbReference>
<dbReference type="InterPro" id="IPR018060">
    <property type="entry name" value="HTH_AraC"/>
</dbReference>
<gene>
    <name evidence="5" type="ORF">EK403_11440</name>
</gene>
<evidence type="ECO:0000313" key="5">
    <source>
        <dbReference type="EMBL" id="RXF73096.1"/>
    </source>
</evidence>
<dbReference type="GO" id="GO:0003700">
    <property type="term" value="F:DNA-binding transcription factor activity"/>
    <property type="evidence" value="ECO:0007669"/>
    <property type="project" value="InterPro"/>
</dbReference>
<dbReference type="GO" id="GO:0043565">
    <property type="term" value="F:sequence-specific DNA binding"/>
    <property type="evidence" value="ECO:0007669"/>
    <property type="project" value="InterPro"/>
</dbReference>
<evidence type="ECO:0000259" key="4">
    <source>
        <dbReference type="PROSITE" id="PS01124"/>
    </source>
</evidence>
<dbReference type="InterPro" id="IPR018062">
    <property type="entry name" value="HTH_AraC-typ_CS"/>
</dbReference>
<dbReference type="AlphaFoldDB" id="A0A4Q0MJF5"/>
<dbReference type="InterPro" id="IPR020449">
    <property type="entry name" value="Tscrpt_reg_AraC-type_HTH"/>
</dbReference>
<keyword evidence="6" id="KW-1185">Reference proteome</keyword>
<name>A0A4Q0MJF5_9HYPH</name>
<dbReference type="Gene3D" id="1.10.10.60">
    <property type="entry name" value="Homeodomain-like"/>
    <property type="match status" value="1"/>
</dbReference>
<reference evidence="5 6" key="1">
    <citation type="submission" date="2018-12" db="EMBL/GenBank/DDBJ databases">
        <title>bacterium Hansschlegelia zhihuaiae S113.</title>
        <authorList>
            <person name="He J."/>
        </authorList>
    </citation>
    <scope>NUCLEOTIDE SEQUENCE [LARGE SCALE GENOMIC DNA]</scope>
    <source>
        <strain evidence="5 6">S 113</strain>
    </source>
</reference>
<evidence type="ECO:0000256" key="1">
    <source>
        <dbReference type="ARBA" id="ARBA00023015"/>
    </source>
</evidence>
<keyword evidence="1" id="KW-0805">Transcription regulation</keyword>
<keyword evidence="2" id="KW-0238">DNA-binding</keyword>
<dbReference type="PROSITE" id="PS00041">
    <property type="entry name" value="HTH_ARAC_FAMILY_1"/>
    <property type="match status" value="1"/>
</dbReference>
<dbReference type="InterPro" id="IPR050204">
    <property type="entry name" value="AraC_XylS_family_regulators"/>
</dbReference>
<dbReference type="Proteomes" id="UP000289708">
    <property type="component" value="Unassembled WGS sequence"/>
</dbReference>
<comment type="caution">
    <text evidence="5">The sequence shown here is derived from an EMBL/GenBank/DDBJ whole genome shotgun (WGS) entry which is preliminary data.</text>
</comment>
<keyword evidence="3" id="KW-0804">Transcription</keyword>
<dbReference type="InterPro" id="IPR035418">
    <property type="entry name" value="AraC-bd_2"/>
</dbReference>
<dbReference type="SMART" id="SM00342">
    <property type="entry name" value="HTH_ARAC"/>
    <property type="match status" value="1"/>
</dbReference>
<dbReference type="SUPFAM" id="SSF46689">
    <property type="entry name" value="Homeodomain-like"/>
    <property type="match status" value="1"/>
</dbReference>
<dbReference type="PRINTS" id="PR00032">
    <property type="entry name" value="HTHARAC"/>
</dbReference>
<dbReference type="Pfam" id="PF12833">
    <property type="entry name" value="HTH_18"/>
    <property type="match status" value="1"/>
</dbReference>
<dbReference type="Pfam" id="PF14525">
    <property type="entry name" value="AraC_binding_2"/>
    <property type="match status" value="1"/>
</dbReference>
<proteinExistence type="predicted"/>
<dbReference type="OrthoDB" id="8004517at2"/>
<dbReference type="PANTHER" id="PTHR46796:SF6">
    <property type="entry name" value="ARAC SUBFAMILY"/>
    <property type="match status" value="1"/>
</dbReference>
<dbReference type="InterPro" id="IPR009057">
    <property type="entry name" value="Homeodomain-like_sf"/>
</dbReference>
<organism evidence="5 6">
    <name type="scientific">Hansschlegelia zhihuaiae</name>
    <dbReference type="NCBI Taxonomy" id="405005"/>
    <lineage>
        <taxon>Bacteria</taxon>
        <taxon>Pseudomonadati</taxon>
        <taxon>Pseudomonadota</taxon>
        <taxon>Alphaproteobacteria</taxon>
        <taxon>Hyphomicrobiales</taxon>
        <taxon>Methylopilaceae</taxon>
        <taxon>Hansschlegelia</taxon>
    </lineage>
</organism>
<dbReference type="PROSITE" id="PS01124">
    <property type="entry name" value="HTH_ARAC_FAMILY_2"/>
    <property type="match status" value="1"/>
</dbReference>
<dbReference type="RefSeq" id="WP_128777627.1">
    <property type="nucleotide sequence ID" value="NZ_RYFI01000010.1"/>
</dbReference>
<evidence type="ECO:0000256" key="3">
    <source>
        <dbReference type="ARBA" id="ARBA00023163"/>
    </source>
</evidence>
<dbReference type="EMBL" id="RYFI01000010">
    <property type="protein sequence ID" value="RXF73096.1"/>
    <property type="molecule type" value="Genomic_DNA"/>
</dbReference>
<protein>
    <submittedName>
        <fullName evidence="5">Helix-turn-helix domain-containing protein</fullName>
    </submittedName>
</protein>
<sequence>MSCTQTGMRPPAAAAIQIWDSHYTPASQAFGAFRDVVCSAFMPWTPEPSDPEVQFEGRVENLFLESGSVGLCSTNGLTARKTKGNISNSPVECIYGNYVLAGEISVEQADKRNVARPGDLVLYHSYRPVFLTEKPGVRNVNIAFSIPAARFAGVPNAERRFMNTLVPANRLIDPLAGCFSMLARSMRSSSPEEMSALFDACAALLPVSAGCCAPEAQGRGEWGALPRDILAFVDDNMSDPGLTPQRAAERLGVSTRHLHKLFARSGTTFGGYVTSERLERVRCELMSMSRRAPISELAFRWGFSDLSTFNRAFKRRFGVSPRTLRGSRG</sequence>
<evidence type="ECO:0000256" key="2">
    <source>
        <dbReference type="ARBA" id="ARBA00023125"/>
    </source>
</evidence>
<accession>A0A4Q0MJF5</accession>